<sequence length="120" mass="13050">MTLLGAVPSLPVFDIAAAVEFYTSKLPFRCRYQEAGLAILVSDAVELSLWAANRPDIPGGEPHLAGSASCSFRVDDATALHRTCEGIVHPNAPLHRTAWGTREFSVLDHDGNAIRFYEVL</sequence>
<dbReference type="PROSITE" id="PS51819">
    <property type="entry name" value="VOC"/>
    <property type="match status" value="1"/>
</dbReference>
<dbReference type="InterPro" id="IPR004360">
    <property type="entry name" value="Glyas_Fos-R_dOase_dom"/>
</dbReference>
<dbReference type="InterPro" id="IPR029068">
    <property type="entry name" value="Glyas_Bleomycin-R_OHBP_Dase"/>
</dbReference>
<dbReference type="InterPro" id="IPR037523">
    <property type="entry name" value="VOC_core"/>
</dbReference>
<dbReference type="RefSeq" id="WP_307241066.1">
    <property type="nucleotide sequence ID" value="NZ_JAUSQZ010000001.1"/>
</dbReference>
<evidence type="ECO:0000313" key="3">
    <source>
        <dbReference type="Proteomes" id="UP001235712"/>
    </source>
</evidence>
<dbReference type="Proteomes" id="UP001235712">
    <property type="component" value="Unassembled WGS sequence"/>
</dbReference>
<accession>A0ABT9P103</accession>
<dbReference type="Pfam" id="PF00903">
    <property type="entry name" value="Glyoxalase"/>
    <property type="match status" value="1"/>
</dbReference>
<dbReference type="EMBL" id="JAUSQZ010000001">
    <property type="protein sequence ID" value="MDP9826353.1"/>
    <property type="molecule type" value="Genomic_DNA"/>
</dbReference>
<feature type="domain" description="VOC" evidence="1">
    <location>
        <begin position="2"/>
        <end position="119"/>
    </location>
</feature>
<evidence type="ECO:0000259" key="1">
    <source>
        <dbReference type="PROSITE" id="PS51819"/>
    </source>
</evidence>
<gene>
    <name evidence="2" type="ORF">J2S57_002102</name>
</gene>
<protein>
    <submittedName>
        <fullName evidence="2">Catechol 2,3-dioxygenase-like lactoylglutathione lyase family enzyme</fullName>
    </submittedName>
</protein>
<reference evidence="2 3" key="1">
    <citation type="submission" date="2023-07" db="EMBL/GenBank/DDBJ databases">
        <title>Sequencing the genomes of 1000 actinobacteria strains.</title>
        <authorList>
            <person name="Klenk H.-P."/>
        </authorList>
    </citation>
    <scope>NUCLEOTIDE SEQUENCE [LARGE SCALE GENOMIC DNA]</scope>
    <source>
        <strain evidence="2 3">DSM 44388</strain>
    </source>
</reference>
<organism evidence="2 3">
    <name type="scientific">Kineosporia succinea</name>
    <dbReference type="NCBI Taxonomy" id="84632"/>
    <lineage>
        <taxon>Bacteria</taxon>
        <taxon>Bacillati</taxon>
        <taxon>Actinomycetota</taxon>
        <taxon>Actinomycetes</taxon>
        <taxon>Kineosporiales</taxon>
        <taxon>Kineosporiaceae</taxon>
        <taxon>Kineosporia</taxon>
    </lineage>
</organism>
<evidence type="ECO:0000313" key="2">
    <source>
        <dbReference type="EMBL" id="MDP9826353.1"/>
    </source>
</evidence>
<comment type="caution">
    <text evidence="2">The sequence shown here is derived from an EMBL/GenBank/DDBJ whole genome shotgun (WGS) entry which is preliminary data.</text>
</comment>
<dbReference type="SUPFAM" id="SSF54593">
    <property type="entry name" value="Glyoxalase/Bleomycin resistance protein/Dihydroxybiphenyl dioxygenase"/>
    <property type="match status" value="1"/>
</dbReference>
<proteinExistence type="predicted"/>
<name>A0ABT9P103_9ACTN</name>
<dbReference type="Gene3D" id="3.10.180.10">
    <property type="entry name" value="2,3-Dihydroxybiphenyl 1,2-Dioxygenase, domain 1"/>
    <property type="match status" value="1"/>
</dbReference>
<keyword evidence="3" id="KW-1185">Reference proteome</keyword>